<dbReference type="Pfam" id="PF00353">
    <property type="entry name" value="HemolysinCabind"/>
    <property type="match status" value="3"/>
</dbReference>
<proteinExistence type="predicted"/>
<reference evidence="4" key="1">
    <citation type="journal article" date="2014" name="Int. J. Syst. Evol. Microbiol.">
        <title>Complete genome sequence of Corynebacterium casei LMG S-19264T (=DSM 44701T), isolated from a smear-ripened cheese.</title>
        <authorList>
            <consortium name="US DOE Joint Genome Institute (JGI-PGF)"/>
            <person name="Walter F."/>
            <person name="Albersmeier A."/>
            <person name="Kalinowski J."/>
            <person name="Ruckert C."/>
        </authorList>
    </citation>
    <scope>NUCLEOTIDE SEQUENCE</scope>
    <source>
        <strain evidence="4">KCTC 42650</strain>
    </source>
</reference>
<accession>A0A8J3MC30</accession>
<dbReference type="PRINTS" id="PR00313">
    <property type="entry name" value="CABNDNGRPT"/>
</dbReference>
<evidence type="ECO:0000256" key="3">
    <source>
        <dbReference type="SAM" id="MobiDB-lite"/>
    </source>
</evidence>
<dbReference type="PANTHER" id="PTHR38340">
    <property type="entry name" value="S-LAYER PROTEIN"/>
    <property type="match status" value="1"/>
</dbReference>
<evidence type="ECO:0000256" key="1">
    <source>
        <dbReference type="ARBA" id="ARBA00004613"/>
    </source>
</evidence>
<feature type="compositionally biased region" description="Basic and acidic residues" evidence="3">
    <location>
        <begin position="183"/>
        <end position="224"/>
    </location>
</feature>
<evidence type="ECO:0000313" key="5">
    <source>
        <dbReference type="Proteomes" id="UP000626220"/>
    </source>
</evidence>
<dbReference type="Proteomes" id="UP000626220">
    <property type="component" value="Unassembled WGS sequence"/>
</dbReference>
<keyword evidence="5" id="KW-1185">Reference proteome</keyword>
<reference evidence="4" key="2">
    <citation type="submission" date="2020-09" db="EMBL/GenBank/DDBJ databases">
        <authorList>
            <person name="Sun Q."/>
            <person name="Kim S."/>
        </authorList>
    </citation>
    <scope>NUCLEOTIDE SEQUENCE</scope>
    <source>
        <strain evidence="4">KCTC 42650</strain>
    </source>
</reference>
<dbReference type="GO" id="GO:0005576">
    <property type="term" value="C:extracellular region"/>
    <property type="evidence" value="ECO:0007669"/>
    <property type="project" value="UniProtKB-SubCell"/>
</dbReference>
<evidence type="ECO:0000313" key="4">
    <source>
        <dbReference type="EMBL" id="GHF70601.1"/>
    </source>
</evidence>
<keyword evidence="2" id="KW-0964">Secreted</keyword>
<dbReference type="InterPro" id="IPR050557">
    <property type="entry name" value="RTX_toxin/Mannuronan_C5-epim"/>
</dbReference>
<sequence>MDIARIEVFGSDITVRFTDGSRERIENGIYELRNAEGDRLDRHEATAEDIARLGDMASDWESAVKPLDAVVIKVEDIPDHIDIYYNDGRKEQIDFGIYEIKDADNLTVFERPATQADIDRLFSLDPGEFGTGEAADLGPIEITGGAGEDDLDGSALADDISGLDGDDRLRGRGGDDTVDGGSGDDRVRGDGGDDIVHGGEGNDRVRGDSGDDTVHGDGGDDRVRGGRGNDTVLGGDGNDRVDGQEGDDVLNGGAGSDVYNGGLGNDVFVFEADGVRDVIKDFEDGADLIDISAFGVADFAALSMTQVSFDRVLIDLGGGDIIAVSDVTLAQLTAEDFIL</sequence>
<dbReference type="Gene3D" id="2.150.10.10">
    <property type="entry name" value="Serralysin-like metalloprotease, C-terminal"/>
    <property type="match status" value="2"/>
</dbReference>
<organism evidence="4 5">
    <name type="scientific">Seohaeicola zhoushanensis</name>
    <dbReference type="NCBI Taxonomy" id="1569283"/>
    <lineage>
        <taxon>Bacteria</taxon>
        <taxon>Pseudomonadati</taxon>
        <taxon>Pseudomonadota</taxon>
        <taxon>Alphaproteobacteria</taxon>
        <taxon>Rhodobacterales</taxon>
        <taxon>Roseobacteraceae</taxon>
        <taxon>Seohaeicola</taxon>
    </lineage>
</organism>
<dbReference type="RefSeq" id="WP_229864425.1">
    <property type="nucleotide sequence ID" value="NZ_BNCJ01000026.1"/>
</dbReference>
<feature type="region of interest" description="Disordered" evidence="3">
    <location>
        <begin position="142"/>
        <end position="245"/>
    </location>
</feature>
<dbReference type="InterPro" id="IPR001343">
    <property type="entry name" value="Hemolysn_Ca-bd"/>
</dbReference>
<dbReference type="GO" id="GO:0005509">
    <property type="term" value="F:calcium ion binding"/>
    <property type="evidence" value="ECO:0007669"/>
    <property type="project" value="InterPro"/>
</dbReference>
<evidence type="ECO:0000256" key="2">
    <source>
        <dbReference type="ARBA" id="ARBA00022525"/>
    </source>
</evidence>
<gene>
    <name evidence="4" type="ORF">GCM10017056_46950</name>
</gene>
<dbReference type="AlphaFoldDB" id="A0A8J3MC30"/>
<comment type="caution">
    <text evidence="4">The sequence shown here is derived from an EMBL/GenBank/DDBJ whole genome shotgun (WGS) entry which is preliminary data.</text>
</comment>
<dbReference type="SUPFAM" id="SSF51120">
    <property type="entry name" value="beta-Roll"/>
    <property type="match status" value="2"/>
</dbReference>
<protein>
    <recommendedName>
        <fullName evidence="6">Calcium-binding protein</fullName>
    </recommendedName>
</protein>
<dbReference type="PANTHER" id="PTHR38340:SF1">
    <property type="entry name" value="S-LAYER PROTEIN"/>
    <property type="match status" value="1"/>
</dbReference>
<evidence type="ECO:0008006" key="6">
    <source>
        <dbReference type="Google" id="ProtNLM"/>
    </source>
</evidence>
<comment type="subcellular location">
    <subcellularLocation>
        <location evidence="1">Secreted</location>
    </subcellularLocation>
</comment>
<name>A0A8J3MC30_9RHOB</name>
<feature type="compositionally biased region" description="Basic and acidic residues" evidence="3">
    <location>
        <begin position="165"/>
        <end position="175"/>
    </location>
</feature>
<dbReference type="EMBL" id="BNCJ01000026">
    <property type="protein sequence ID" value="GHF70601.1"/>
    <property type="molecule type" value="Genomic_DNA"/>
</dbReference>
<dbReference type="InterPro" id="IPR011049">
    <property type="entry name" value="Serralysin-like_metalloprot_C"/>
</dbReference>